<dbReference type="PRINTS" id="PR00385">
    <property type="entry name" value="P450"/>
</dbReference>
<evidence type="ECO:0000313" key="4">
    <source>
        <dbReference type="Proteomes" id="UP000649955"/>
    </source>
</evidence>
<dbReference type="Proteomes" id="UP000649955">
    <property type="component" value="Unassembled WGS sequence"/>
</dbReference>
<keyword evidence="4" id="KW-1185">Reference proteome</keyword>
<keyword evidence="2" id="KW-0503">Monooxygenase</keyword>
<keyword evidence="2" id="KW-0349">Heme</keyword>
<evidence type="ECO:0000313" key="3">
    <source>
        <dbReference type="EMBL" id="GHG20947.1"/>
    </source>
</evidence>
<dbReference type="PANTHER" id="PTHR46696:SF1">
    <property type="entry name" value="CYTOCHROME P450 YJIB-RELATED"/>
    <property type="match status" value="1"/>
</dbReference>
<dbReference type="InterPro" id="IPR036396">
    <property type="entry name" value="Cyt_P450_sf"/>
</dbReference>
<evidence type="ECO:0000256" key="2">
    <source>
        <dbReference type="RuleBase" id="RU000461"/>
    </source>
</evidence>
<dbReference type="EMBL" id="BNAW01000019">
    <property type="protein sequence ID" value="GHG20947.1"/>
    <property type="molecule type" value="Genomic_DNA"/>
</dbReference>
<protein>
    <submittedName>
        <fullName evidence="3">Cytochrome P450</fullName>
    </submittedName>
</protein>
<dbReference type="CDD" id="cd11030">
    <property type="entry name" value="CYP105-like"/>
    <property type="match status" value="1"/>
</dbReference>
<dbReference type="PROSITE" id="PS00086">
    <property type="entry name" value="CYTOCHROME_P450"/>
    <property type="match status" value="1"/>
</dbReference>
<accession>A0ABQ3KJ09</accession>
<keyword evidence="2" id="KW-0408">Iron</keyword>
<dbReference type="Pfam" id="PF00067">
    <property type="entry name" value="p450"/>
    <property type="match status" value="1"/>
</dbReference>
<comment type="similarity">
    <text evidence="1 2">Belongs to the cytochrome P450 family.</text>
</comment>
<sequence>MSDSAAGNPRLPVERRCPFDPAEGYAALTKAGPITKIAMPVSVDGRDGWVATGLDEVRRILADDRFSHRKDLISLSIPSPIPTGDDSKQVVYRAPAPEPGAFISMDPPEHLRYRRLLAGYFTVRRVRELTPMVEQVAQECLDALADAGPGADLVASFAEPFPIRVMCELMGIPPRHRAPLAEHLAVVSRMSYTIEELTEAVVELGRLLTEVVQEKREKATPDLLGELAAAGELTDGELINIAWALLGGGFDTSGNMLALGVFALLEHPDQLARLRAEPELLDNAVEELLRYLTVSHLGASRAALSDVTIGGETIEQGQTVVVALPVANRDPARFPDPDVLDLGRNTQGHVAFGHGVHQCLGQHLARLTLRVGYRALFERFGSLRLAVPADEVPTKEDMLHYGVHRLPVTWDETPG</sequence>
<dbReference type="RefSeq" id="WP_191313011.1">
    <property type="nucleotide sequence ID" value="NZ_BNAW01000019.1"/>
</dbReference>
<dbReference type="PRINTS" id="PR00359">
    <property type="entry name" value="BP450"/>
</dbReference>
<dbReference type="InterPro" id="IPR002397">
    <property type="entry name" value="Cyt_P450_B"/>
</dbReference>
<dbReference type="InterPro" id="IPR017972">
    <property type="entry name" value="Cyt_P450_CS"/>
</dbReference>
<dbReference type="SUPFAM" id="SSF48264">
    <property type="entry name" value="Cytochrome P450"/>
    <property type="match status" value="1"/>
</dbReference>
<name>A0ABQ3KJ09_9PSEU</name>
<reference evidence="4" key="1">
    <citation type="journal article" date="2019" name="Int. J. Syst. Evol. Microbiol.">
        <title>The Global Catalogue of Microorganisms (GCM) 10K type strain sequencing project: providing services to taxonomists for standard genome sequencing and annotation.</title>
        <authorList>
            <consortium name="The Broad Institute Genomics Platform"/>
            <consortium name="The Broad Institute Genome Sequencing Center for Infectious Disease"/>
            <person name="Wu L."/>
            <person name="Ma J."/>
        </authorList>
    </citation>
    <scope>NUCLEOTIDE SEQUENCE [LARGE SCALE GENOMIC DNA]</scope>
    <source>
        <strain evidence="4">CGMCC 4.7680</strain>
    </source>
</reference>
<gene>
    <name evidence="3" type="ORF">GCM10017567_44630</name>
</gene>
<dbReference type="Gene3D" id="1.10.630.10">
    <property type="entry name" value="Cytochrome P450"/>
    <property type="match status" value="1"/>
</dbReference>
<keyword evidence="2" id="KW-0560">Oxidoreductase</keyword>
<evidence type="ECO:0000256" key="1">
    <source>
        <dbReference type="ARBA" id="ARBA00010617"/>
    </source>
</evidence>
<dbReference type="PANTHER" id="PTHR46696">
    <property type="entry name" value="P450, PUTATIVE (EUROFUNG)-RELATED"/>
    <property type="match status" value="1"/>
</dbReference>
<proteinExistence type="inferred from homology"/>
<dbReference type="InterPro" id="IPR001128">
    <property type="entry name" value="Cyt_P450"/>
</dbReference>
<organism evidence="3 4">
    <name type="scientific">Amycolatopsis bullii</name>
    <dbReference type="NCBI Taxonomy" id="941987"/>
    <lineage>
        <taxon>Bacteria</taxon>
        <taxon>Bacillati</taxon>
        <taxon>Actinomycetota</taxon>
        <taxon>Actinomycetes</taxon>
        <taxon>Pseudonocardiales</taxon>
        <taxon>Pseudonocardiaceae</taxon>
        <taxon>Amycolatopsis</taxon>
    </lineage>
</organism>
<comment type="caution">
    <text evidence="3">The sequence shown here is derived from an EMBL/GenBank/DDBJ whole genome shotgun (WGS) entry which is preliminary data.</text>
</comment>
<keyword evidence="2" id="KW-0479">Metal-binding</keyword>